<evidence type="ECO:0000256" key="3">
    <source>
        <dbReference type="ARBA" id="ARBA00023163"/>
    </source>
</evidence>
<dbReference type="SMART" id="SM00066">
    <property type="entry name" value="GAL4"/>
    <property type="match status" value="1"/>
</dbReference>
<dbReference type="InterPro" id="IPR001138">
    <property type="entry name" value="Zn2Cys6_DnaBD"/>
</dbReference>
<keyword evidence="4" id="KW-0539">Nucleus</keyword>
<accession>A0A8H6PJW4</accession>
<dbReference type="GO" id="GO:0003677">
    <property type="term" value="F:DNA binding"/>
    <property type="evidence" value="ECO:0007669"/>
    <property type="project" value="UniProtKB-KW"/>
</dbReference>
<evidence type="ECO:0000259" key="6">
    <source>
        <dbReference type="PROSITE" id="PS50048"/>
    </source>
</evidence>
<dbReference type="PANTHER" id="PTHR38791:SF5">
    <property type="entry name" value="TRANSCRIPTION FACTOR DBAG-RELATED"/>
    <property type="match status" value="1"/>
</dbReference>
<dbReference type="PANTHER" id="PTHR38791">
    <property type="entry name" value="ZN(II)2CYS6 TRANSCRIPTION FACTOR (EUROFUNG)-RELATED-RELATED"/>
    <property type="match status" value="1"/>
</dbReference>
<dbReference type="GO" id="GO:0000981">
    <property type="term" value="F:DNA-binding transcription factor activity, RNA polymerase II-specific"/>
    <property type="evidence" value="ECO:0007669"/>
    <property type="project" value="InterPro"/>
</dbReference>
<evidence type="ECO:0000256" key="4">
    <source>
        <dbReference type="ARBA" id="ARBA00023242"/>
    </source>
</evidence>
<dbReference type="InterPro" id="IPR053175">
    <property type="entry name" value="DHMBA_Reg_Transcription_Factor"/>
</dbReference>
<evidence type="ECO:0000313" key="8">
    <source>
        <dbReference type="Proteomes" id="UP000654922"/>
    </source>
</evidence>
<reference evidence="7" key="1">
    <citation type="submission" date="2020-06" db="EMBL/GenBank/DDBJ databases">
        <title>Draft genome sequences of strains closely related to Aspergillus parafelis and Aspergillus hiratsukae.</title>
        <authorList>
            <person name="Dos Santos R.A.C."/>
            <person name="Rivero-Menendez O."/>
            <person name="Steenwyk J.L."/>
            <person name="Mead M.E."/>
            <person name="Goldman G.H."/>
            <person name="Alastruey-Izquierdo A."/>
            <person name="Rokas A."/>
        </authorList>
    </citation>
    <scope>NUCLEOTIDE SEQUENCE</scope>
    <source>
        <strain evidence="7">CNM-CM5623</strain>
    </source>
</reference>
<dbReference type="GO" id="GO:0008270">
    <property type="term" value="F:zinc ion binding"/>
    <property type="evidence" value="ECO:0007669"/>
    <property type="project" value="InterPro"/>
</dbReference>
<gene>
    <name evidence="7" type="ORF">CNMCM5623_008702</name>
</gene>
<evidence type="ECO:0000256" key="2">
    <source>
        <dbReference type="ARBA" id="ARBA00023125"/>
    </source>
</evidence>
<dbReference type="Proteomes" id="UP000654922">
    <property type="component" value="Unassembled WGS sequence"/>
</dbReference>
<evidence type="ECO:0000313" key="7">
    <source>
        <dbReference type="EMBL" id="KAF7155822.1"/>
    </source>
</evidence>
<dbReference type="AlphaFoldDB" id="A0A8H6PJW4"/>
<dbReference type="SUPFAM" id="SSF57701">
    <property type="entry name" value="Zn2/Cys6 DNA-binding domain"/>
    <property type="match status" value="1"/>
</dbReference>
<proteinExistence type="predicted"/>
<dbReference type="OrthoDB" id="5280547at2759"/>
<evidence type="ECO:0000256" key="1">
    <source>
        <dbReference type="ARBA" id="ARBA00023015"/>
    </source>
</evidence>
<dbReference type="InterPro" id="IPR021858">
    <property type="entry name" value="Fun_TF"/>
</dbReference>
<keyword evidence="3" id="KW-0804">Transcription</keyword>
<keyword evidence="1" id="KW-0805">Transcription regulation</keyword>
<protein>
    <recommendedName>
        <fullName evidence="6">Zn(2)-C6 fungal-type domain-containing protein</fullName>
    </recommendedName>
</protein>
<sequence>MPFCCRPSKFCLGCRQRRIKCDMAIPACSQCTRAGKECVGYRDELPLLFRDENARTIRRATAAKVRSRAQRKDAGSDAASSPDLQLMGSGHGTITATSLPSTLPCLDMDNLGLQFFIYHFSTYAWAGRCPPQPIASPFMHRISENETLRSAVASVGLAALSNIRKDEAILRGARQRYGQAIRVIQNTLRSKKAYLLEGTMKMILMVALFEIVDASPTSKLSWIVHLQGAAALRNRSPRDFFRKNHRSHIMFTFTWIFKYFQTGGRFPLELESWSAPDIPVEAHDDFPAISLIEILLKFIRLKACLADRNDQPLGNALTEALACEMRLEAWSTSLPAKFGYMEKISTDTSQYFHGRFHLYEDVWASRILIHYLVGRLLVNELILRLAPLYATPMEQILRTAQASRTIIQMAVDICVAAASQPLFLDYMSLNRRDYMSLNRNDAMPPLSGVFMLMYPLAVAATATGVSDDLHEWVLHTLDHIGQTMGIRQALLMKAEINNFLDNIQAHPITFGAAPDGSYYRDASLRPRQHVQRPLHPNWTSQYIAKLQLNKSPFKNVEFWSMADMLGLLLGLLEPAQFLSATHSKVRQMVPATLFGMPPRVFQCTWDAAGDGRYSLGASMSGYNAEKTRTGSWLAVLNRARFSVISTERFRLSGWSQAWSPSIRRRGKLKGIPFGRCAETYPLRLMLRDAAEKSAIHGLALSARGLRATDTYDDHFSSPIWRNTWHPCSNCKALIETMGGSVANFNKYNCWQGDPGYHFPN</sequence>
<dbReference type="PROSITE" id="PS50048">
    <property type="entry name" value="ZN2_CY6_FUNGAL_2"/>
    <property type="match status" value="1"/>
</dbReference>
<organism evidence="7 8">
    <name type="scientific">Aspergillus felis</name>
    <dbReference type="NCBI Taxonomy" id="1287682"/>
    <lineage>
        <taxon>Eukaryota</taxon>
        <taxon>Fungi</taxon>
        <taxon>Dikarya</taxon>
        <taxon>Ascomycota</taxon>
        <taxon>Pezizomycotina</taxon>
        <taxon>Eurotiomycetes</taxon>
        <taxon>Eurotiomycetidae</taxon>
        <taxon>Eurotiales</taxon>
        <taxon>Aspergillaceae</taxon>
        <taxon>Aspergillus</taxon>
        <taxon>Aspergillus subgen. Fumigati</taxon>
    </lineage>
</organism>
<dbReference type="EMBL" id="JACBAE010001400">
    <property type="protein sequence ID" value="KAF7155822.1"/>
    <property type="molecule type" value="Genomic_DNA"/>
</dbReference>
<comment type="caution">
    <text evidence="7">The sequence shown here is derived from an EMBL/GenBank/DDBJ whole genome shotgun (WGS) entry which is preliminary data.</text>
</comment>
<evidence type="ECO:0000256" key="5">
    <source>
        <dbReference type="SAM" id="MobiDB-lite"/>
    </source>
</evidence>
<dbReference type="Pfam" id="PF00172">
    <property type="entry name" value="Zn_clus"/>
    <property type="match status" value="1"/>
</dbReference>
<feature type="domain" description="Zn(2)-C6 fungal-type" evidence="6">
    <location>
        <begin position="11"/>
        <end position="39"/>
    </location>
</feature>
<dbReference type="InterPro" id="IPR036864">
    <property type="entry name" value="Zn2-C6_fun-type_DNA-bd_sf"/>
</dbReference>
<dbReference type="Pfam" id="PF11951">
    <property type="entry name" value="Fungal_trans_2"/>
    <property type="match status" value="1"/>
</dbReference>
<feature type="region of interest" description="Disordered" evidence="5">
    <location>
        <begin position="62"/>
        <end position="85"/>
    </location>
</feature>
<dbReference type="Gene3D" id="4.10.240.10">
    <property type="entry name" value="Zn(2)-C6 fungal-type DNA-binding domain"/>
    <property type="match status" value="1"/>
</dbReference>
<name>A0A8H6PJW4_9EURO</name>
<keyword evidence="2" id="KW-0238">DNA-binding</keyword>
<dbReference type="CDD" id="cd00067">
    <property type="entry name" value="GAL4"/>
    <property type="match status" value="1"/>
</dbReference>